<keyword evidence="2 5" id="KW-0808">Transferase</keyword>
<organism evidence="5 6">
    <name type="scientific">Nocardioides marmorisolisilvae</name>
    <dbReference type="NCBI Taxonomy" id="1542737"/>
    <lineage>
        <taxon>Bacteria</taxon>
        <taxon>Bacillati</taxon>
        <taxon>Actinomycetota</taxon>
        <taxon>Actinomycetes</taxon>
        <taxon>Propionibacteriales</taxon>
        <taxon>Nocardioidaceae</taxon>
        <taxon>Nocardioides</taxon>
    </lineage>
</organism>
<dbReference type="SUPFAM" id="SSF53756">
    <property type="entry name" value="UDP-Glycosyltransferase/glycogen phosphorylase"/>
    <property type="match status" value="1"/>
</dbReference>
<comment type="caution">
    <text evidence="5">The sequence shown here is derived from an EMBL/GenBank/DDBJ whole genome shotgun (WGS) entry which is preliminary data.</text>
</comment>
<evidence type="ECO:0000256" key="1">
    <source>
        <dbReference type="ARBA" id="ARBA00022676"/>
    </source>
</evidence>
<dbReference type="AlphaFoldDB" id="A0A3N0DIK2"/>
<dbReference type="EMBL" id="RJSG01000006">
    <property type="protein sequence ID" value="RNL75514.1"/>
    <property type="molecule type" value="Genomic_DNA"/>
</dbReference>
<keyword evidence="6" id="KW-1185">Reference proteome</keyword>
<protein>
    <submittedName>
        <fullName evidence="5">Glycosyltransferase WbuB</fullName>
    </submittedName>
</protein>
<dbReference type="InterPro" id="IPR028098">
    <property type="entry name" value="Glyco_trans_4-like_N"/>
</dbReference>
<dbReference type="Pfam" id="PF00534">
    <property type="entry name" value="Glycos_transf_1"/>
    <property type="match status" value="1"/>
</dbReference>
<dbReference type="InterPro" id="IPR050194">
    <property type="entry name" value="Glycosyltransferase_grp1"/>
</dbReference>
<evidence type="ECO:0000313" key="5">
    <source>
        <dbReference type="EMBL" id="RNL75514.1"/>
    </source>
</evidence>
<keyword evidence="1" id="KW-0328">Glycosyltransferase</keyword>
<dbReference type="GO" id="GO:0016758">
    <property type="term" value="F:hexosyltransferase activity"/>
    <property type="evidence" value="ECO:0007669"/>
    <property type="project" value="TreeGrafter"/>
</dbReference>
<dbReference type="Pfam" id="PF13579">
    <property type="entry name" value="Glyco_trans_4_4"/>
    <property type="match status" value="1"/>
</dbReference>
<accession>A0A3N0DIK2</accession>
<dbReference type="InterPro" id="IPR001296">
    <property type="entry name" value="Glyco_trans_1"/>
</dbReference>
<evidence type="ECO:0000313" key="6">
    <source>
        <dbReference type="Proteomes" id="UP000277094"/>
    </source>
</evidence>
<name>A0A3N0DIK2_9ACTN</name>
<dbReference type="Gene3D" id="3.40.50.2000">
    <property type="entry name" value="Glycogen Phosphorylase B"/>
    <property type="match status" value="2"/>
</dbReference>
<dbReference type="Proteomes" id="UP000277094">
    <property type="component" value="Unassembled WGS sequence"/>
</dbReference>
<dbReference type="PANTHER" id="PTHR45947">
    <property type="entry name" value="SULFOQUINOVOSYL TRANSFERASE SQD2"/>
    <property type="match status" value="1"/>
</dbReference>
<evidence type="ECO:0000259" key="4">
    <source>
        <dbReference type="Pfam" id="PF13579"/>
    </source>
</evidence>
<dbReference type="OrthoDB" id="509705at2"/>
<feature type="domain" description="Glycosyl transferase family 1" evidence="3">
    <location>
        <begin position="534"/>
        <end position="707"/>
    </location>
</feature>
<dbReference type="CDD" id="cd03794">
    <property type="entry name" value="GT4_WbuB-like"/>
    <property type="match status" value="1"/>
</dbReference>
<feature type="domain" description="Glycosyltransferase subfamily 4-like N-terminal" evidence="4">
    <location>
        <begin position="332"/>
        <end position="516"/>
    </location>
</feature>
<sequence>MSLRFRVKRVIRRQAATASAKLPAGGPLWWRRLVERAQVAEARRLIASKDLAPARGLLKPHVDRSAPLALAVLAELDERAGDYTAALTAARAAVAGDAAKVPFDARLVHYRLAVTQGEQDEVAASLAALVDTRPRRQRQAVLTFEALRSATPADVDRFRDHLVGWKTFRDTEELTELHDETRAELELLAASDAELDALVAAVDDRLRRPLPVVARALDQRREWARLADYAERRTANAIAIPVRRKAALELRKAASRALTAGYTEPAQRLAAQALARHPDDRFAQQTWANAADQLLVVREGWNAPTPAARPAYEPRPRAVLAMLAQSLPWMSGGYATRTHGIMTGLANHGWDVEGVTRLGFPYDRWTMLDPRRVEDFDEVDGIKYHRVLAQTAPGPYPQHPLAGYVDRYAQAIVQHARRHRPALLQSSSFHVNGMATRQAAAKLGIPYVYEMRGLEDLMKVSRDPEFRTSDRQHFLDTVELASCMGAERVFVITEALRREMAERGVPEEKLVVLPNGVHTNLFQPRERDAELEAELGLQGKTVIGYAGGMVDYEGLELLLEAVAELRERRRGPDGSVDFHLVIVGSGPHQPVVQATAERLRLGDVLTFTGRVPHEEVSRYLSLFDITPFPRLPLPVCELISPIKPFESLAMGKAVIVSSVAALTEIVNDEVTGLVFEKGSSTDLARVIERYIDDPGLRAAMGERARSWVLAERDWSKLVDIMSAEYEKILG</sequence>
<dbReference type="PANTHER" id="PTHR45947:SF3">
    <property type="entry name" value="SULFOQUINOVOSYL TRANSFERASE SQD2"/>
    <property type="match status" value="1"/>
</dbReference>
<proteinExistence type="predicted"/>
<dbReference type="GO" id="GO:1901137">
    <property type="term" value="P:carbohydrate derivative biosynthetic process"/>
    <property type="evidence" value="ECO:0007669"/>
    <property type="project" value="UniProtKB-ARBA"/>
</dbReference>
<gene>
    <name evidence="5" type="ORF">EFL95_19110</name>
</gene>
<evidence type="ECO:0000259" key="3">
    <source>
        <dbReference type="Pfam" id="PF00534"/>
    </source>
</evidence>
<dbReference type="RefSeq" id="WP_123235702.1">
    <property type="nucleotide sequence ID" value="NZ_RJSG01000006.1"/>
</dbReference>
<reference evidence="5 6" key="1">
    <citation type="submission" date="2018-11" db="EMBL/GenBank/DDBJ databases">
        <authorList>
            <person name="Li F."/>
        </authorList>
    </citation>
    <scope>NUCLEOTIDE SEQUENCE [LARGE SCALE GENOMIC DNA]</scope>
    <source>
        <strain evidence="5 6">KIS18-7</strain>
    </source>
</reference>
<evidence type="ECO:0000256" key="2">
    <source>
        <dbReference type="ARBA" id="ARBA00022679"/>
    </source>
</evidence>